<protein>
    <submittedName>
        <fullName evidence="1">Uncharacterized protein</fullName>
    </submittedName>
</protein>
<evidence type="ECO:0000313" key="1">
    <source>
        <dbReference type="EMBL" id="KDQ14026.1"/>
    </source>
</evidence>
<proteinExistence type="predicted"/>
<evidence type="ECO:0000313" key="2">
    <source>
        <dbReference type="Proteomes" id="UP000027195"/>
    </source>
</evidence>
<reference evidence="2" key="1">
    <citation type="journal article" date="2014" name="Proc. Natl. Acad. Sci. U.S.A.">
        <title>Extensive sampling of basidiomycete genomes demonstrates inadequacy of the white-rot/brown-rot paradigm for wood decay fungi.</title>
        <authorList>
            <person name="Riley R."/>
            <person name="Salamov A.A."/>
            <person name="Brown D.W."/>
            <person name="Nagy L.G."/>
            <person name="Floudas D."/>
            <person name="Held B.W."/>
            <person name="Levasseur A."/>
            <person name="Lombard V."/>
            <person name="Morin E."/>
            <person name="Otillar R."/>
            <person name="Lindquist E.A."/>
            <person name="Sun H."/>
            <person name="LaButti K.M."/>
            <person name="Schmutz J."/>
            <person name="Jabbour D."/>
            <person name="Luo H."/>
            <person name="Baker S.E."/>
            <person name="Pisabarro A.G."/>
            <person name="Walton J.D."/>
            <person name="Blanchette R.A."/>
            <person name="Henrissat B."/>
            <person name="Martin F."/>
            <person name="Cullen D."/>
            <person name="Hibbett D.S."/>
            <person name="Grigoriev I.V."/>
        </authorList>
    </citation>
    <scope>NUCLEOTIDE SEQUENCE [LARGE SCALE GENOMIC DNA]</scope>
    <source>
        <strain evidence="2">FD-172 SS1</strain>
    </source>
</reference>
<dbReference type="Proteomes" id="UP000027195">
    <property type="component" value="Unassembled WGS sequence"/>
</dbReference>
<accession>A0A067MR12</accession>
<keyword evidence="2" id="KW-1185">Reference proteome</keyword>
<sequence>MQRKTNSVPRLELRLREVGACPGRDDVNRAQCSLASVPDIIRLEAACHFPHLWTR</sequence>
<name>A0A067MR12_BOTB1</name>
<gene>
    <name evidence="1" type="ORF">BOTBODRAFT_33142</name>
</gene>
<dbReference type="InParanoid" id="A0A067MR12"/>
<dbReference type="EMBL" id="KL198040">
    <property type="protein sequence ID" value="KDQ14026.1"/>
    <property type="molecule type" value="Genomic_DNA"/>
</dbReference>
<dbReference type="AlphaFoldDB" id="A0A067MR12"/>
<dbReference type="HOGENOM" id="CLU_3032036_0_0_1"/>
<organism evidence="1 2">
    <name type="scientific">Botryobasidium botryosum (strain FD-172 SS1)</name>
    <dbReference type="NCBI Taxonomy" id="930990"/>
    <lineage>
        <taxon>Eukaryota</taxon>
        <taxon>Fungi</taxon>
        <taxon>Dikarya</taxon>
        <taxon>Basidiomycota</taxon>
        <taxon>Agaricomycotina</taxon>
        <taxon>Agaricomycetes</taxon>
        <taxon>Cantharellales</taxon>
        <taxon>Botryobasidiaceae</taxon>
        <taxon>Botryobasidium</taxon>
    </lineage>
</organism>